<dbReference type="InterPro" id="IPR051198">
    <property type="entry name" value="BchE-like"/>
</dbReference>
<evidence type="ECO:0000256" key="3">
    <source>
        <dbReference type="ARBA" id="ARBA00022723"/>
    </source>
</evidence>
<dbReference type="Pfam" id="PF02310">
    <property type="entry name" value="B12-binding"/>
    <property type="match status" value="1"/>
</dbReference>
<gene>
    <name evidence="7" type="ORF">DRP53_03950</name>
</gene>
<evidence type="ECO:0000256" key="1">
    <source>
        <dbReference type="ARBA" id="ARBA00001966"/>
    </source>
</evidence>
<dbReference type="SUPFAM" id="SSF102114">
    <property type="entry name" value="Radical SAM enzymes"/>
    <property type="match status" value="1"/>
</dbReference>
<dbReference type="Proteomes" id="UP000268469">
    <property type="component" value="Unassembled WGS sequence"/>
</dbReference>
<dbReference type="Gene3D" id="3.40.50.280">
    <property type="entry name" value="Cobalamin-binding domain"/>
    <property type="match status" value="1"/>
</dbReference>
<evidence type="ECO:0000256" key="4">
    <source>
        <dbReference type="ARBA" id="ARBA00023004"/>
    </source>
</evidence>
<dbReference type="InterPro" id="IPR034466">
    <property type="entry name" value="Methyltransferase_Class_B"/>
</dbReference>
<dbReference type="Pfam" id="PF13282">
    <property type="entry name" value="DUF4070"/>
    <property type="match status" value="1"/>
</dbReference>
<evidence type="ECO:0000259" key="6">
    <source>
        <dbReference type="PROSITE" id="PS51918"/>
    </source>
</evidence>
<dbReference type="GO" id="GO:0003824">
    <property type="term" value="F:catalytic activity"/>
    <property type="evidence" value="ECO:0007669"/>
    <property type="project" value="InterPro"/>
</dbReference>
<dbReference type="SMART" id="SM00729">
    <property type="entry name" value="Elp3"/>
    <property type="match status" value="1"/>
</dbReference>
<reference evidence="7 8" key="1">
    <citation type="submission" date="2018-06" db="EMBL/GenBank/DDBJ databases">
        <title>Extensive metabolic versatility and redundancy in microbially diverse, dynamic hydrothermal sediments.</title>
        <authorList>
            <person name="Dombrowski N."/>
            <person name="Teske A."/>
            <person name="Baker B.J."/>
        </authorList>
    </citation>
    <scope>NUCLEOTIDE SEQUENCE [LARGE SCALE GENOMIC DNA]</scope>
    <source>
        <strain evidence="7">B36_G15</strain>
    </source>
</reference>
<keyword evidence="4" id="KW-0408">Iron</keyword>
<feature type="domain" description="Radical SAM core" evidence="6">
    <location>
        <begin position="161"/>
        <end position="390"/>
    </location>
</feature>
<dbReference type="PANTHER" id="PTHR43409">
    <property type="entry name" value="ANAEROBIC MAGNESIUM-PROTOPORPHYRIN IX MONOMETHYL ESTER CYCLASE-RELATED"/>
    <property type="match status" value="1"/>
</dbReference>
<dbReference type="InterPro" id="IPR034530">
    <property type="entry name" value="HpnP-like"/>
</dbReference>
<dbReference type="InterPro" id="IPR023404">
    <property type="entry name" value="rSAM_horseshoe"/>
</dbReference>
<evidence type="ECO:0000313" key="8">
    <source>
        <dbReference type="Proteomes" id="UP000268469"/>
    </source>
</evidence>
<keyword evidence="2" id="KW-0949">S-adenosyl-L-methionine</keyword>
<proteinExistence type="predicted"/>
<organism evidence="7 8">
    <name type="scientific">candidate division WOR-3 bacterium</name>
    <dbReference type="NCBI Taxonomy" id="2052148"/>
    <lineage>
        <taxon>Bacteria</taxon>
        <taxon>Bacteria division WOR-3</taxon>
    </lineage>
</organism>
<keyword evidence="5" id="KW-0411">Iron-sulfur</keyword>
<dbReference type="GO" id="GO:0051536">
    <property type="term" value="F:iron-sulfur cluster binding"/>
    <property type="evidence" value="ECO:0007669"/>
    <property type="project" value="UniProtKB-KW"/>
</dbReference>
<dbReference type="AlphaFoldDB" id="A0A660SJA6"/>
<protein>
    <submittedName>
        <fullName evidence="7">B12-binding domain-containing radical SAM protein</fullName>
    </submittedName>
</protein>
<keyword evidence="3" id="KW-0479">Metal-binding</keyword>
<sequence length="501" mass="58976">MRILLLYPYYPETFWGFQYALKFISKKASSPPLGLLTVAAMLPRDWELRLIDLNVQRLKAEDLEWADYVFISGMAIQRDSARQVIARCKQIKKPVVAGGPLFTTEYDNFPEVDHFVLGEAEEIMDQLVEDLEKRNLKPFYRASRFPDLTRSPIPRWDLVDQRKYAVMCVQYSRGCPFNCEFCDITVLNGPRPRTKTREQMIAELDALYRWGWRDSVFIVDDNFIGNKRKLKQEVLPAIAEWMRAHRYPFTFSTQLSIDLADDEELMELMVRAGFQTVFVGIETPHEESLYECSKYQNIHRDLLESVKKIQSHGLETQGGFILGFDHDPPTIFDRLIEFIQESRIVAAMVGLLNAPRGSRLYQRLVKENRLIKSTSGDNTDFTLNFIPKMNWKVLLDGYKRVLSTIYSPAQYYDRLKDFLANFSPPRLRPPYLRFHHIKAFLRSIWHLGILGEERFHYWRLFLWSLFKKPFSFPSMLSFAIQGYHFRRIFSKYIRNLTSPFA</sequence>
<dbReference type="PROSITE" id="PS51918">
    <property type="entry name" value="RADICAL_SAM"/>
    <property type="match status" value="1"/>
</dbReference>
<evidence type="ECO:0000313" key="7">
    <source>
        <dbReference type="EMBL" id="RKX70773.1"/>
    </source>
</evidence>
<dbReference type="GO" id="GO:0005829">
    <property type="term" value="C:cytosol"/>
    <property type="evidence" value="ECO:0007669"/>
    <property type="project" value="TreeGrafter"/>
</dbReference>
<dbReference type="PANTHER" id="PTHR43409:SF3">
    <property type="entry name" value="HYPOTHETICAL METHYLTRANSFERASE"/>
    <property type="match status" value="1"/>
</dbReference>
<dbReference type="InterPro" id="IPR058240">
    <property type="entry name" value="rSAM_sf"/>
</dbReference>
<dbReference type="SFLD" id="SFLDG01123">
    <property type="entry name" value="methyltransferase_(Class_B)"/>
    <property type="match status" value="1"/>
</dbReference>
<evidence type="ECO:0000256" key="5">
    <source>
        <dbReference type="ARBA" id="ARBA00023014"/>
    </source>
</evidence>
<dbReference type="Pfam" id="PF04055">
    <property type="entry name" value="Radical_SAM"/>
    <property type="match status" value="1"/>
</dbReference>
<dbReference type="GO" id="GO:0046872">
    <property type="term" value="F:metal ion binding"/>
    <property type="evidence" value="ECO:0007669"/>
    <property type="project" value="UniProtKB-KW"/>
</dbReference>
<dbReference type="GO" id="GO:0031419">
    <property type="term" value="F:cobalamin binding"/>
    <property type="evidence" value="ECO:0007669"/>
    <property type="project" value="InterPro"/>
</dbReference>
<dbReference type="Gene3D" id="3.80.30.20">
    <property type="entry name" value="tm_1862 like domain"/>
    <property type="match status" value="1"/>
</dbReference>
<dbReference type="CDD" id="cd01335">
    <property type="entry name" value="Radical_SAM"/>
    <property type="match status" value="1"/>
</dbReference>
<evidence type="ECO:0000256" key="2">
    <source>
        <dbReference type="ARBA" id="ARBA00022691"/>
    </source>
</evidence>
<name>A0A660SJA6_UNCW3</name>
<dbReference type="InterPro" id="IPR007197">
    <property type="entry name" value="rSAM"/>
</dbReference>
<dbReference type="InterPro" id="IPR006638">
    <property type="entry name" value="Elp3/MiaA/NifB-like_rSAM"/>
</dbReference>
<dbReference type="InterPro" id="IPR025274">
    <property type="entry name" value="DUF4070"/>
</dbReference>
<comment type="caution">
    <text evidence="7">The sequence shown here is derived from an EMBL/GenBank/DDBJ whole genome shotgun (WGS) entry which is preliminary data.</text>
</comment>
<accession>A0A660SJA6</accession>
<dbReference type="SFLD" id="SFLDF00303">
    <property type="entry name" value="hopanoid_C2-methyltransferase"/>
    <property type="match status" value="1"/>
</dbReference>
<dbReference type="InterPro" id="IPR006158">
    <property type="entry name" value="Cobalamin-bd"/>
</dbReference>
<comment type="cofactor">
    <cofactor evidence="1">
        <name>[4Fe-4S] cluster</name>
        <dbReference type="ChEBI" id="CHEBI:49883"/>
    </cofactor>
</comment>
<dbReference type="EMBL" id="QNBE01000028">
    <property type="protein sequence ID" value="RKX70773.1"/>
    <property type="molecule type" value="Genomic_DNA"/>
</dbReference>
<dbReference type="SFLD" id="SFLDG01082">
    <property type="entry name" value="B12-binding_domain_containing"/>
    <property type="match status" value="1"/>
</dbReference>
<dbReference type="SFLD" id="SFLDS00029">
    <property type="entry name" value="Radical_SAM"/>
    <property type="match status" value="1"/>
</dbReference>